<dbReference type="SMART" id="SM00320">
    <property type="entry name" value="WD40"/>
    <property type="match status" value="13"/>
</dbReference>
<dbReference type="PANTHER" id="PTHR19848:SF8">
    <property type="entry name" value="F-BOX AND WD REPEAT DOMAIN CONTAINING 7"/>
    <property type="match status" value="1"/>
</dbReference>
<dbReference type="Proteomes" id="UP000187209">
    <property type="component" value="Unassembled WGS sequence"/>
</dbReference>
<dbReference type="PROSITE" id="PS50294">
    <property type="entry name" value="WD_REPEATS_REGION"/>
    <property type="match status" value="4"/>
</dbReference>
<dbReference type="InterPro" id="IPR036322">
    <property type="entry name" value="WD40_repeat_dom_sf"/>
</dbReference>
<feature type="repeat" description="WD" evidence="3">
    <location>
        <begin position="259"/>
        <end position="293"/>
    </location>
</feature>
<evidence type="ECO:0000256" key="2">
    <source>
        <dbReference type="ARBA" id="ARBA00022737"/>
    </source>
</evidence>
<dbReference type="InterPro" id="IPR020472">
    <property type="entry name" value="WD40_PAC1"/>
</dbReference>
<keyword evidence="5" id="KW-1185">Reference proteome</keyword>
<evidence type="ECO:0000256" key="3">
    <source>
        <dbReference type="PROSITE-ProRule" id="PRU00221"/>
    </source>
</evidence>
<feature type="repeat" description="WD" evidence="3">
    <location>
        <begin position="657"/>
        <end position="689"/>
    </location>
</feature>
<evidence type="ECO:0000313" key="5">
    <source>
        <dbReference type="Proteomes" id="UP000187209"/>
    </source>
</evidence>
<evidence type="ECO:0000313" key="4">
    <source>
        <dbReference type="EMBL" id="OMJ94911.1"/>
    </source>
</evidence>
<feature type="repeat" description="WD" evidence="3">
    <location>
        <begin position="615"/>
        <end position="656"/>
    </location>
</feature>
<reference evidence="4 5" key="1">
    <citation type="submission" date="2016-11" db="EMBL/GenBank/DDBJ databases">
        <title>The macronuclear genome of Stentor coeruleus: a giant cell with tiny introns.</title>
        <authorList>
            <person name="Slabodnick M."/>
            <person name="Ruby J.G."/>
            <person name="Reiff S.B."/>
            <person name="Swart E.C."/>
            <person name="Gosai S."/>
            <person name="Prabakaran S."/>
            <person name="Witkowska E."/>
            <person name="Larue G.E."/>
            <person name="Fisher S."/>
            <person name="Freeman R.M."/>
            <person name="Gunawardena J."/>
            <person name="Chu W."/>
            <person name="Stover N.A."/>
            <person name="Gregory B.D."/>
            <person name="Nowacki M."/>
            <person name="Derisi J."/>
            <person name="Roy S.W."/>
            <person name="Marshall W.F."/>
            <person name="Sood P."/>
        </authorList>
    </citation>
    <scope>NUCLEOTIDE SEQUENCE [LARGE SCALE GENOMIC DNA]</scope>
    <source>
        <strain evidence="4">WM001</strain>
    </source>
</reference>
<feature type="repeat" description="WD" evidence="3">
    <location>
        <begin position="332"/>
        <end position="366"/>
    </location>
</feature>
<dbReference type="PRINTS" id="PR00320">
    <property type="entry name" value="GPROTEINBRPT"/>
</dbReference>
<accession>A0A1R2D0Z9</accession>
<dbReference type="InterPro" id="IPR019775">
    <property type="entry name" value="WD40_repeat_CS"/>
</dbReference>
<keyword evidence="2" id="KW-0677">Repeat</keyword>
<feature type="repeat" description="WD" evidence="3">
    <location>
        <begin position="736"/>
        <end position="755"/>
    </location>
</feature>
<dbReference type="SUPFAM" id="SSF50978">
    <property type="entry name" value="WD40 repeat-like"/>
    <property type="match status" value="3"/>
</dbReference>
<organism evidence="4 5">
    <name type="scientific">Stentor coeruleus</name>
    <dbReference type="NCBI Taxonomy" id="5963"/>
    <lineage>
        <taxon>Eukaryota</taxon>
        <taxon>Sar</taxon>
        <taxon>Alveolata</taxon>
        <taxon>Ciliophora</taxon>
        <taxon>Postciliodesmatophora</taxon>
        <taxon>Heterotrichea</taxon>
        <taxon>Heterotrichida</taxon>
        <taxon>Stentoridae</taxon>
        <taxon>Stentor</taxon>
    </lineage>
</organism>
<proteinExistence type="predicted"/>
<feature type="repeat" description="WD" evidence="3">
    <location>
        <begin position="42"/>
        <end position="75"/>
    </location>
</feature>
<name>A0A1R2D0Z9_9CILI</name>
<dbReference type="InterPro" id="IPR015943">
    <property type="entry name" value="WD40/YVTN_repeat-like_dom_sf"/>
</dbReference>
<dbReference type="PANTHER" id="PTHR19848">
    <property type="entry name" value="WD40 REPEAT PROTEIN"/>
    <property type="match status" value="1"/>
</dbReference>
<sequence>MGNTNKKTIERTQETIYTGQEENSEFYITSSDKLFIDTGLMVQGHISKIICLALSNNNLIAASGSEDDTIRVWNVYKKHQIGMISWNDRIKIVSIAVGFNKNYVYYAMENKSIRMWNFLEFDNISSEVCRFQRKICDVYLCKNETLLVALLQGTQIGLFELSKKKLDVLSLNHNPDKLFLNVSYDTPYAIYCQSQLVSLWNLVSLERASFTFSENNLTALALSPNKEYLAITLKNNNFMIWTISNENKKLYSIKKIKKITNLSISPDSKSLIISSDENSIYLWSIQDKKISVMLFGHCNTISKAILTDDNKYLVSGSDDCTVRLWDIDYSKTLTHFLYVTSCVLKTKSGLLITGSKDYTFRVWKLKDKLKEGRLPFVDKNSELTLTENNGNYKINFKTPNKYYDHEFHAHIRKVNSVFVARNHQKALSISYQESSLKIWNLQSKKREASIQLCLISKIAIINPSTVAIGLLDSKILIWDLIQKCQITTLFGHSSAIIKLHFIPKTKTLISASKDGIVNLWDFSSYSIIFTINSKNTILNSISLSYDNKILVFTGQDTTELWRIKTDHIKKFSSLSCASPILCSAMCKSNKHIVLGCEDNTVYLLDVHCCIYMNIIIEHSNSVTCIVLSNDDKFVISGSKDLTIKVTNIATKVQVAELRGHNNWVNCLCLSEDGKFLISGSSDKSLIVWDWGNGKMCGVMTGHNAKITDVVDMKMGKIKEFSNMLNQKNSFLEQCCSRMVMTGSLDNTLRIWNIDTFIQEQCLLVNKLARDYADDCPEILPLFDGVFGNYFSQIK</sequence>
<dbReference type="AlphaFoldDB" id="A0A1R2D0Z9"/>
<dbReference type="PROSITE" id="PS00678">
    <property type="entry name" value="WD_REPEATS_1"/>
    <property type="match status" value="3"/>
</dbReference>
<dbReference type="PROSITE" id="PS50082">
    <property type="entry name" value="WD_REPEATS_2"/>
    <property type="match status" value="8"/>
</dbReference>
<feature type="repeat" description="WD" evidence="3">
    <location>
        <begin position="489"/>
        <end position="530"/>
    </location>
</feature>
<comment type="caution">
    <text evidence="4">The sequence shown here is derived from an EMBL/GenBank/DDBJ whole genome shotgun (WGS) entry which is preliminary data.</text>
</comment>
<feature type="repeat" description="WD" evidence="3">
    <location>
        <begin position="294"/>
        <end position="335"/>
    </location>
</feature>
<dbReference type="Gene3D" id="2.130.10.10">
    <property type="entry name" value="YVTN repeat-like/Quinoprotein amine dehydrogenase"/>
    <property type="match status" value="4"/>
</dbReference>
<keyword evidence="1 3" id="KW-0853">WD repeat</keyword>
<dbReference type="InterPro" id="IPR001680">
    <property type="entry name" value="WD40_rpt"/>
</dbReference>
<evidence type="ECO:0000256" key="1">
    <source>
        <dbReference type="ARBA" id="ARBA00022574"/>
    </source>
</evidence>
<dbReference type="Pfam" id="PF00400">
    <property type="entry name" value="WD40"/>
    <property type="match status" value="8"/>
</dbReference>
<dbReference type="CDD" id="cd00200">
    <property type="entry name" value="WD40"/>
    <property type="match status" value="1"/>
</dbReference>
<dbReference type="EMBL" id="MPUH01000019">
    <property type="protein sequence ID" value="OMJ94911.1"/>
    <property type="molecule type" value="Genomic_DNA"/>
</dbReference>
<gene>
    <name evidence="4" type="ORF">SteCoe_1768</name>
</gene>
<protein>
    <submittedName>
        <fullName evidence="4">Uncharacterized protein</fullName>
    </submittedName>
</protein>